<name>A0A081C083_VECG1</name>
<dbReference type="GO" id="GO:0046872">
    <property type="term" value="F:metal ion binding"/>
    <property type="evidence" value="ECO:0007669"/>
    <property type="project" value="UniProtKB-KW"/>
</dbReference>
<reference evidence="3" key="1">
    <citation type="journal article" date="2015" name="PeerJ">
        <title>First genomic representation of candidate bacterial phylum KSB3 points to enhanced environmental sensing as a trigger of wastewater bulking.</title>
        <authorList>
            <person name="Sekiguchi Y."/>
            <person name="Ohashi A."/>
            <person name="Parks D.H."/>
            <person name="Yamauchi T."/>
            <person name="Tyson G.W."/>
            <person name="Hugenholtz P."/>
        </authorList>
    </citation>
    <scope>NUCLEOTIDE SEQUENCE [LARGE SCALE GENOMIC DNA]</scope>
</reference>
<keyword evidence="4" id="KW-1185">Reference proteome</keyword>
<dbReference type="CDD" id="cd16841">
    <property type="entry name" value="RraA_family"/>
    <property type="match status" value="1"/>
</dbReference>
<gene>
    <name evidence="3" type="ORF">U27_04961</name>
</gene>
<dbReference type="EMBL" id="DF820466">
    <property type="protein sequence ID" value="GAK57988.1"/>
    <property type="molecule type" value="Genomic_DNA"/>
</dbReference>
<comment type="cofactor">
    <cofactor evidence="2">
        <name>Mg(2+)</name>
        <dbReference type="ChEBI" id="CHEBI:18420"/>
    </cofactor>
</comment>
<protein>
    <recommendedName>
        <fullName evidence="1">Regulator of ribonuclease activity homolog</fullName>
    </recommendedName>
</protein>
<organism evidence="3">
    <name type="scientific">Vecturithrix granuli</name>
    <dbReference type="NCBI Taxonomy" id="1499967"/>
    <lineage>
        <taxon>Bacteria</taxon>
        <taxon>Candidatus Moduliflexota</taxon>
        <taxon>Candidatus Vecturitrichia</taxon>
        <taxon>Candidatus Vecturitrichales</taxon>
        <taxon>Candidatus Vecturitrichaceae</taxon>
        <taxon>Candidatus Vecturithrix</taxon>
    </lineage>
</organism>
<dbReference type="GO" id="GO:0032259">
    <property type="term" value="P:methylation"/>
    <property type="evidence" value="ECO:0007669"/>
    <property type="project" value="UniProtKB-KW"/>
</dbReference>
<sequence>MEHEQKPSVSKLPFFTAEVTQEEYPYRIPPRPQNPRQLEIDDLERVTRFKKLYGGCVCDALFLNGIVNTILDHGLRPLREHDVIAGRCLPIKWHSLAPEIHLTEEEKRRRAEQWEREGSPQKRMHASVFPGSVLVFDTGGDMQAAQFGEMSCTLAKSRGCVGIVNDGMTRDSKYILRITDFPYFSRGTTPNAYGGWRVIDVNVPIYIRGHLTHYVMVCPGDFIFGDDDGLQIIPKDYVDEVLLKAEEIFEFEEKEREMIRNGMPIDEVYKMFGDL</sequence>
<dbReference type="Proteomes" id="UP000030661">
    <property type="component" value="Unassembled WGS sequence"/>
</dbReference>
<dbReference type="SUPFAM" id="SSF89562">
    <property type="entry name" value="RraA-like"/>
    <property type="match status" value="1"/>
</dbReference>
<feature type="binding site" evidence="2">
    <location>
        <position position="170"/>
    </location>
    <ligand>
        <name>substrate</name>
    </ligand>
</feature>
<keyword evidence="3" id="KW-0489">Methyltransferase</keyword>
<feature type="binding site" evidence="2">
    <location>
        <position position="171"/>
    </location>
    <ligand>
        <name>Mg(2+)</name>
        <dbReference type="ChEBI" id="CHEBI:18420"/>
    </ligand>
</feature>
<dbReference type="eggNOG" id="COG0684">
    <property type="taxonomic scope" value="Bacteria"/>
</dbReference>
<dbReference type="PANTHER" id="PTHR33254:SF4">
    <property type="entry name" value="4-HYDROXY-4-METHYL-2-OXOGLUTARATE ALDOLASE 3-RELATED"/>
    <property type="match status" value="1"/>
</dbReference>
<keyword evidence="3" id="KW-0808">Transferase</keyword>
<evidence type="ECO:0000256" key="1">
    <source>
        <dbReference type="ARBA" id="ARBA00029596"/>
    </source>
</evidence>
<proteinExistence type="predicted"/>
<dbReference type="AlphaFoldDB" id="A0A081C083"/>
<dbReference type="InterPro" id="IPR036704">
    <property type="entry name" value="RraA/RraA-like_sf"/>
</dbReference>
<keyword evidence="2" id="KW-0460">Magnesium</keyword>
<dbReference type="Pfam" id="PF03737">
    <property type="entry name" value="RraA-like"/>
    <property type="match status" value="1"/>
</dbReference>
<evidence type="ECO:0000313" key="3">
    <source>
        <dbReference type="EMBL" id="GAK57988.1"/>
    </source>
</evidence>
<evidence type="ECO:0000256" key="2">
    <source>
        <dbReference type="PIRSR" id="PIRSR605493-1"/>
    </source>
</evidence>
<evidence type="ECO:0000313" key="4">
    <source>
        <dbReference type="Proteomes" id="UP000030661"/>
    </source>
</evidence>
<dbReference type="InterPro" id="IPR005493">
    <property type="entry name" value="RraA/RraA-like"/>
</dbReference>
<dbReference type="GO" id="GO:0008168">
    <property type="term" value="F:methyltransferase activity"/>
    <property type="evidence" value="ECO:0007669"/>
    <property type="project" value="UniProtKB-KW"/>
</dbReference>
<keyword evidence="2" id="KW-0479">Metal-binding</keyword>
<dbReference type="STRING" id="1499967.U27_04961"/>
<dbReference type="PANTHER" id="PTHR33254">
    <property type="entry name" value="4-HYDROXY-4-METHYL-2-OXOGLUTARATE ALDOLASE 3-RELATED"/>
    <property type="match status" value="1"/>
</dbReference>
<accession>A0A081C083</accession>
<dbReference type="HOGENOM" id="CLU_072626_3_0_0"/>
<dbReference type="Gene3D" id="3.50.30.40">
    <property type="entry name" value="Ribonuclease E inhibitor RraA/RraA-like"/>
    <property type="match status" value="1"/>
</dbReference>